<dbReference type="EMBL" id="VFML01000002">
    <property type="protein sequence ID" value="TQI94022.1"/>
    <property type="molecule type" value="Genomic_DNA"/>
</dbReference>
<reference evidence="1 2" key="1">
    <citation type="submission" date="2019-06" db="EMBL/GenBank/DDBJ databases">
        <title>Sequencing the genomes of 1000 actinobacteria strains.</title>
        <authorList>
            <person name="Klenk H.-P."/>
        </authorList>
    </citation>
    <scope>NUCLEOTIDE SEQUENCE [LARGE SCALE GENOMIC DNA]</scope>
    <source>
        <strain evidence="1 2">DSM 45679</strain>
    </source>
</reference>
<protein>
    <submittedName>
        <fullName evidence="1">Uncharacterized protein</fullName>
    </submittedName>
</protein>
<dbReference type="AlphaFoldDB" id="A0A542CT69"/>
<evidence type="ECO:0000313" key="1">
    <source>
        <dbReference type="EMBL" id="TQI94022.1"/>
    </source>
</evidence>
<comment type="caution">
    <text evidence="1">The sequence shown here is derived from an EMBL/GenBank/DDBJ whole genome shotgun (WGS) entry which is preliminary data.</text>
</comment>
<organism evidence="1 2">
    <name type="scientific">Amycolatopsis cihanbeyliensis</name>
    <dbReference type="NCBI Taxonomy" id="1128664"/>
    <lineage>
        <taxon>Bacteria</taxon>
        <taxon>Bacillati</taxon>
        <taxon>Actinomycetota</taxon>
        <taxon>Actinomycetes</taxon>
        <taxon>Pseudonocardiales</taxon>
        <taxon>Pseudonocardiaceae</taxon>
        <taxon>Amycolatopsis</taxon>
    </lineage>
</organism>
<evidence type="ECO:0000313" key="2">
    <source>
        <dbReference type="Proteomes" id="UP000320876"/>
    </source>
</evidence>
<dbReference type="RefSeq" id="WP_142003282.1">
    <property type="nucleotide sequence ID" value="NZ_VFML01000002.1"/>
</dbReference>
<gene>
    <name evidence="1" type="ORF">FB471_6168</name>
</gene>
<name>A0A542CT69_AMYCI</name>
<keyword evidence="2" id="KW-1185">Reference proteome</keyword>
<proteinExistence type="predicted"/>
<dbReference type="Proteomes" id="UP000320876">
    <property type="component" value="Unassembled WGS sequence"/>
</dbReference>
<sequence>MSILGTINKAIDKSAEVAARRAQAREKIVASAKPKADRCLHCKRPCAPTGLAVTWCQHRPACVRAASRYLCEE</sequence>
<accession>A0A542CT69</accession>